<sequence length="165" mass="18776">MQTTFSAIGTIHTPFTRLEGMPIQPSGAREVKGTIILEPQYEEGLRDLDGFSHIILIYHFHRSKGYRLTVKPFLDNVARGLFATRAPRRPNPIGLSIVELVRIEGPNVHVRGIDVLDGTPLLDIKPWVPTFDVRENVRAGWLDKNQKNSRSIKSDHRFVESRPEE</sequence>
<evidence type="ECO:0000313" key="4">
    <source>
        <dbReference type="EMBL" id="BBO71009.1"/>
    </source>
</evidence>
<proteinExistence type="inferred from homology"/>
<dbReference type="EMBL" id="AP021874">
    <property type="protein sequence ID" value="BBO71009.1"/>
    <property type="molecule type" value="Genomic_DNA"/>
</dbReference>
<gene>
    <name evidence="4" type="ORF">DSCA_49390</name>
</gene>
<keyword evidence="1" id="KW-0949">S-adenosyl-L-methionine</keyword>
<dbReference type="OrthoDB" id="9804309at2"/>
<dbReference type="Pfam" id="PF01980">
    <property type="entry name" value="TrmO_N"/>
    <property type="match status" value="1"/>
</dbReference>
<dbReference type="RefSeq" id="WP_155318905.1">
    <property type="nucleotide sequence ID" value="NZ_AP021874.1"/>
</dbReference>
<dbReference type="KEGG" id="dalk:DSCA_49390"/>
<evidence type="ECO:0000259" key="3">
    <source>
        <dbReference type="PROSITE" id="PS51668"/>
    </source>
</evidence>
<dbReference type="CDD" id="cd09281">
    <property type="entry name" value="UPF0066"/>
    <property type="match status" value="1"/>
</dbReference>
<keyword evidence="5" id="KW-1185">Reference proteome</keyword>
<evidence type="ECO:0000256" key="1">
    <source>
        <dbReference type="ARBA" id="ARBA00022691"/>
    </source>
</evidence>
<reference evidence="4 5" key="1">
    <citation type="submission" date="2019-11" db="EMBL/GenBank/DDBJ databases">
        <title>Comparative genomics of hydrocarbon-degrading Desulfosarcina strains.</title>
        <authorList>
            <person name="Watanabe M."/>
            <person name="Kojima H."/>
            <person name="Fukui M."/>
        </authorList>
    </citation>
    <scope>NUCLEOTIDE SEQUENCE [LARGE SCALE GENOMIC DNA]</scope>
    <source>
        <strain evidence="4 5">PL12</strain>
    </source>
</reference>
<accession>A0A5K7YSQ7</accession>
<dbReference type="InterPro" id="IPR036414">
    <property type="entry name" value="YaeB_N_sf"/>
</dbReference>
<keyword evidence="4" id="KW-0489">Methyltransferase</keyword>
<dbReference type="GO" id="GO:0032259">
    <property type="term" value="P:methylation"/>
    <property type="evidence" value="ECO:0007669"/>
    <property type="project" value="UniProtKB-KW"/>
</dbReference>
<dbReference type="PANTHER" id="PTHR12818">
    <property type="entry name" value="TRNA (ADENINE(37)-N6)-METHYLTRANSFERASE"/>
    <property type="match status" value="1"/>
</dbReference>
<organism evidence="4 5">
    <name type="scientific">Desulfosarcina alkanivorans</name>
    <dbReference type="NCBI Taxonomy" id="571177"/>
    <lineage>
        <taxon>Bacteria</taxon>
        <taxon>Pseudomonadati</taxon>
        <taxon>Thermodesulfobacteriota</taxon>
        <taxon>Desulfobacteria</taxon>
        <taxon>Desulfobacterales</taxon>
        <taxon>Desulfosarcinaceae</taxon>
        <taxon>Desulfosarcina</taxon>
    </lineage>
</organism>
<dbReference type="Proteomes" id="UP000427906">
    <property type="component" value="Chromosome"/>
</dbReference>
<dbReference type="PROSITE" id="PS51668">
    <property type="entry name" value="TSAA_2"/>
    <property type="match status" value="1"/>
</dbReference>
<dbReference type="InterPro" id="IPR023370">
    <property type="entry name" value="TrmO-like_N"/>
</dbReference>
<dbReference type="InterPro" id="IPR040372">
    <property type="entry name" value="YaeB-like"/>
</dbReference>
<dbReference type="AlphaFoldDB" id="A0A5K7YSQ7"/>
<dbReference type="NCBIfam" id="TIGR00104">
    <property type="entry name" value="tRNA_TsaA"/>
    <property type="match status" value="1"/>
</dbReference>
<feature type="domain" description="TsaA-like" evidence="3">
    <location>
        <begin position="5"/>
        <end position="136"/>
    </location>
</feature>
<dbReference type="SUPFAM" id="SSF118196">
    <property type="entry name" value="YaeB-like"/>
    <property type="match status" value="1"/>
</dbReference>
<evidence type="ECO:0000256" key="2">
    <source>
        <dbReference type="ARBA" id="ARBA00033753"/>
    </source>
</evidence>
<name>A0A5K7YSQ7_9BACT</name>
<protein>
    <submittedName>
        <fullName evidence="4">tRNA (N6-threonylcarbamoyladenosine(37)-N6)-methyltransferase TrmO</fullName>
    </submittedName>
</protein>
<keyword evidence="4" id="KW-0808">Transferase</keyword>
<evidence type="ECO:0000313" key="5">
    <source>
        <dbReference type="Proteomes" id="UP000427906"/>
    </source>
</evidence>
<dbReference type="PANTHER" id="PTHR12818:SF0">
    <property type="entry name" value="TRNA (ADENINE(37)-N6)-METHYLTRANSFERASE"/>
    <property type="match status" value="1"/>
</dbReference>
<dbReference type="Gene3D" id="2.40.30.70">
    <property type="entry name" value="YaeB-like"/>
    <property type="match status" value="1"/>
</dbReference>
<dbReference type="InterPro" id="IPR036413">
    <property type="entry name" value="YaeB-like_sf"/>
</dbReference>
<comment type="similarity">
    <text evidence="2">Belongs to the tRNA methyltransferase O family.</text>
</comment>
<dbReference type="GO" id="GO:0008168">
    <property type="term" value="F:methyltransferase activity"/>
    <property type="evidence" value="ECO:0007669"/>
    <property type="project" value="UniProtKB-KW"/>
</dbReference>